<organism evidence="4 5">
    <name type="scientific">Streptomyces rochei</name>
    <name type="common">Streptomyces parvullus</name>
    <dbReference type="NCBI Taxonomy" id="1928"/>
    <lineage>
        <taxon>Bacteria</taxon>
        <taxon>Bacillati</taxon>
        <taxon>Actinomycetota</taxon>
        <taxon>Actinomycetes</taxon>
        <taxon>Kitasatosporales</taxon>
        <taxon>Streptomycetaceae</taxon>
        <taxon>Streptomyces</taxon>
        <taxon>Streptomyces rochei group</taxon>
    </lineage>
</organism>
<dbReference type="InterPro" id="IPR041685">
    <property type="entry name" value="AAA_GajA/Old/RecF-like"/>
</dbReference>
<feature type="domain" description="OLD protein-like TOPRIM" evidence="3">
    <location>
        <begin position="418"/>
        <end position="480"/>
    </location>
</feature>
<dbReference type="EMBL" id="JBIENY010000030">
    <property type="protein sequence ID" value="MFG6294155.1"/>
    <property type="molecule type" value="Genomic_DNA"/>
</dbReference>
<comment type="caution">
    <text evidence="4">The sequence shown here is derived from an EMBL/GenBank/DDBJ whole genome shotgun (WGS) entry which is preliminary data.</text>
</comment>
<dbReference type="PANTHER" id="PTHR43581:SF4">
    <property type="entry name" value="ATP_GTP PHOSPHATASE"/>
    <property type="match status" value="1"/>
</dbReference>
<keyword evidence="5" id="KW-1185">Reference proteome</keyword>
<dbReference type="Pfam" id="PF20469">
    <property type="entry name" value="OLD-like_TOPRIM"/>
    <property type="match status" value="1"/>
</dbReference>
<feature type="region of interest" description="Disordered" evidence="1">
    <location>
        <begin position="609"/>
        <end position="630"/>
    </location>
</feature>
<evidence type="ECO:0000256" key="1">
    <source>
        <dbReference type="SAM" id="MobiDB-lite"/>
    </source>
</evidence>
<evidence type="ECO:0000313" key="4">
    <source>
        <dbReference type="EMBL" id="MFG6294155.1"/>
    </source>
</evidence>
<dbReference type="Gene3D" id="3.40.50.300">
    <property type="entry name" value="P-loop containing nucleotide triphosphate hydrolases"/>
    <property type="match status" value="1"/>
</dbReference>
<evidence type="ECO:0000259" key="3">
    <source>
        <dbReference type="Pfam" id="PF20469"/>
    </source>
</evidence>
<dbReference type="PANTHER" id="PTHR43581">
    <property type="entry name" value="ATP/GTP PHOSPHATASE"/>
    <property type="match status" value="1"/>
</dbReference>
<gene>
    <name evidence="4" type="ORF">ACGU38_02105</name>
</gene>
<dbReference type="InterPro" id="IPR027417">
    <property type="entry name" value="P-loop_NTPase"/>
</dbReference>
<protein>
    <submittedName>
        <fullName evidence="4">AAA family ATPase</fullName>
    </submittedName>
</protein>
<dbReference type="SUPFAM" id="SSF52540">
    <property type="entry name" value="P-loop containing nucleoside triphosphate hydrolases"/>
    <property type="match status" value="1"/>
</dbReference>
<accession>A0ABW7DXF8</accession>
<feature type="domain" description="Endonuclease GajA/Old nuclease/RecF-like AAA" evidence="2">
    <location>
        <begin position="205"/>
        <end position="363"/>
    </location>
</feature>
<dbReference type="InterPro" id="IPR034139">
    <property type="entry name" value="TOPRIM_OLD"/>
</dbReference>
<dbReference type="Proteomes" id="UP001605990">
    <property type="component" value="Unassembled WGS sequence"/>
</dbReference>
<dbReference type="InterPro" id="IPR051396">
    <property type="entry name" value="Bact_Antivir_Def_Nuclease"/>
</dbReference>
<proteinExistence type="predicted"/>
<reference evidence="4 5" key="1">
    <citation type="submission" date="2024-10" db="EMBL/GenBank/DDBJ databases">
        <title>Draft genome assembly of a novel steroid transforming actinomycete isolated from African clawed frog Xenopus laevis.</title>
        <authorList>
            <person name="Bragin E."/>
            <person name="Kollerov V."/>
            <person name="Donova M.V."/>
        </authorList>
    </citation>
    <scope>NUCLEOTIDE SEQUENCE [LARGE SCALE GENOMIC DNA]</scope>
    <source>
        <strain evidence="4 5">MTOC-St3</strain>
    </source>
</reference>
<dbReference type="Pfam" id="PF13175">
    <property type="entry name" value="AAA_15"/>
    <property type="match status" value="1"/>
</dbReference>
<evidence type="ECO:0000313" key="5">
    <source>
        <dbReference type="Proteomes" id="UP001605990"/>
    </source>
</evidence>
<sequence>MKGFRSLVDIQGIPIRKQTVLTGHNDCGKTAVLDAIAFLLDEPAVEIHFGDLSHFGDCEADEVQPRPEAQEICVEGAFELSDQEAHQHAFASPLLIRRRFTPDGKTGLEAKLPVCGDARLRALDGMSLADLKELALSVGVEATGRTTAKASWLEPLQQYAAGLDTVMEWVSAPAEIQDIMPGMVYFRGDAAESPETVVRSILTAKLRDHAKNESTLKKITELEDEFGELLKADADRLRRQVEKRCGLDSLSLQPRIQFKPSVGAIEMTASINGQREVPLKSAGAGRSRRIALALWESTRDLLETAEAIPDEEAPPRRDIVIAYDEPDTHLDYEHQRRIMKMIETSSRASHSSVIVATHSLNLIDGVDIQDVVHLGSSDGQAEIQSLTAQGTDKEVRRFMSNMAASLGFRNSVLLHEKCFIGVEGPTEYAAFPRLFRIAMGYPIQSAGIALWSCGGNDGSLKFAKFLKEHKRTVAFIVDRDSKRDKQKFFNDDRLSINGFKPAECIYLGNPNEFEDIFSGELWARVANDKWPHKEAAQGRVWTAQEIDALRREPKFSHSLHALFRNGSEDAPPKKEQLVGFLMEYIEKPSDVPEALHSVFKKAISIAEDAGPHPWDEDDGKVRPGPPNAGPASFVDAAPVWVRPRCACRPMRSIASRRCPAGRRTSGSRWAGVRWHAGHARWGSALPSAFLCPTQ</sequence>
<evidence type="ECO:0000259" key="2">
    <source>
        <dbReference type="Pfam" id="PF13175"/>
    </source>
</evidence>
<dbReference type="RefSeq" id="WP_394392727.1">
    <property type="nucleotide sequence ID" value="NZ_JBIENY010000030.1"/>
</dbReference>
<name>A0ABW7DXF8_STRRO</name>